<dbReference type="InterPro" id="IPR015943">
    <property type="entry name" value="WD40/YVTN_repeat-like_dom_sf"/>
</dbReference>
<dbReference type="InterPro" id="IPR041019">
    <property type="entry name" value="TIG1_plexin"/>
</dbReference>
<dbReference type="SMART" id="SM00630">
    <property type="entry name" value="Sema"/>
    <property type="match status" value="1"/>
</dbReference>
<comment type="caution">
    <text evidence="14">The sequence shown here is derived from an EMBL/GenBank/DDBJ whole genome shotgun (WGS) entry which is preliminary data.</text>
</comment>
<evidence type="ECO:0000256" key="4">
    <source>
        <dbReference type="ARBA" id="ARBA00022692"/>
    </source>
</evidence>
<keyword evidence="3" id="KW-0597">Phosphoprotein</keyword>
<dbReference type="EMBL" id="JBBPFD010000008">
    <property type="protein sequence ID" value="KAK7916124.1"/>
    <property type="molecule type" value="Genomic_DNA"/>
</dbReference>
<proteinExistence type="predicted"/>
<keyword evidence="8" id="KW-0472">Membrane</keyword>
<dbReference type="Pfam" id="PF01403">
    <property type="entry name" value="Sema"/>
    <property type="match status" value="1"/>
</dbReference>
<dbReference type="InterPro" id="IPR013783">
    <property type="entry name" value="Ig-like_fold"/>
</dbReference>
<dbReference type="FunFam" id="2.60.40.10:FF:000131">
    <property type="entry name" value="Plexin A2"/>
    <property type="match status" value="1"/>
</dbReference>
<evidence type="ECO:0000256" key="6">
    <source>
        <dbReference type="ARBA" id="ARBA00022737"/>
    </source>
</evidence>
<evidence type="ECO:0000256" key="8">
    <source>
        <dbReference type="ARBA" id="ARBA00023136"/>
    </source>
</evidence>
<evidence type="ECO:0000256" key="1">
    <source>
        <dbReference type="ARBA" id="ARBA00004251"/>
    </source>
</evidence>
<evidence type="ECO:0000256" key="11">
    <source>
        <dbReference type="PROSITE-ProRule" id="PRU00352"/>
    </source>
</evidence>
<dbReference type="GO" id="GO:0007162">
    <property type="term" value="P:negative regulation of cell adhesion"/>
    <property type="evidence" value="ECO:0007669"/>
    <property type="project" value="TreeGrafter"/>
</dbReference>
<dbReference type="GO" id="GO:0030334">
    <property type="term" value="P:regulation of cell migration"/>
    <property type="evidence" value="ECO:0007669"/>
    <property type="project" value="TreeGrafter"/>
</dbReference>
<comment type="caution">
    <text evidence="11">Lacks conserved residue(s) required for the propagation of feature annotation.</text>
</comment>
<dbReference type="Pfam" id="PF01437">
    <property type="entry name" value="PSI"/>
    <property type="match status" value="1"/>
</dbReference>
<dbReference type="Pfam" id="PF18020">
    <property type="entry name" value="TIG_2"/>
    <property type="match status" value="1"/>
</dbReference>
<keyword evidence="9" id="KW-1015">Disulfide bond</keyword>
<evidence type="ECO:0000256" key="12">
    <source>
        <dbReference type="SAM" id="MobiDB-lite"/>
    </source>
</evidence>
<feature type="domain" description="Sema" evidence="13">
    <location>
        <begin position="69"/>
        <end position="237"/>
    </location>
</feature>
<keyword evidence="5" id="KW-0732">Signal</keyword>
<comment type="subcellular location">
    <subcellularLocation>
        <location evidence="1">Cell membrane</location>
        <topology evidence="1">Single-pass type I membrane protein</topology>
    </subcellularLocation>
</comment>
<keyword evidence="10" id="KW-0325">Glycoprotein</keyword>
<dbReference type="InterPro" id="IPR001627">
    <property type="entry name" value="Semap_dom"/>
</dbReference>
<dbReference type="GO" id="GO:0005886">
    <property type="term" value="C:plasma membrane"/>
    <property type="evidence" value="ECO:0007669"/>
    <property type="project" value="UniProtKB-SubCell"/>
</dbReference>
<dbReference type="InterPro" id="IPR031148">
    <property type="entry name" value="Plexin"/>
</dbReference>
<gene>
    <name evidence="14" type="ORF">WMY93_011885</name>
</gene>
<dbReference type="InterPro" id="IPR002165">
    <property type="entry name" value="Plexin_repeat"/>
</dbReference>
<evidence type="ECO:0000259" key="13">
    <source>
        <dbReference type="PROSITE" id="PS51004"/>
    </source>
</evidence>
<dbReference type="SMART" id="SM00423">
    <property type="entry name" value="PSI"/>
    <property type="match status" value="2"/>
</dbReference>
<keyword evidence="2" id="KW-1003">Cell membrane</keyword>
<accession>A0AAW0PDX7</accession>
<keyword evidence="6" id="KW-0677">Repeat</keyword>
<keyword evidence="4" id="KW-0812">Transmembrane</keyword>
<dbReference type="Gene3D" id="2.130.10.10">
    <property type="entry name" value="YVTN repeat-like/Quinoprotein amine dehydrogenase"/>
    <property type="match status" value="2"/>
</dbReference>
<dbReference type="PROSITE" id="PS51004">
    <property type="entry name" value="SEMA"/>
    <property type="match status" value="1"/>
</dbReference>
<dbReference type="SUPFAM" id="SSF103575">
    <property type="entry name" value="Plexin repeat"/>
    <property type="match status" value="1"/>
</dbReference>
<feature type="region of interest" description="Disordered" evidence="12">
    <location>
        <begin position="681"/>
        <end position="701"/>
    </location>
</feature>
<evidence type="ECO:0000256" key="9">
    <source>
        <dbReference type="ARBA" id="ARBA00023157"/>
    </source>
</evidence>
<dbReference type="InterPro" id="IPR036352">
    <property type="entry name" value="Semap_dom_sf"/>
</dbReference>
<dbReference type="GO" id="GO:0002116">
    <property type="term" value="C:semaphorin receptor complex"/>
    <property type="evidence" value="ECO:0007669"/>
    <property type="project" value="TreeGrafter"/>
</dbReference>
<dbReference type="Proteomes" id="UP001460270">
    <property type="component" value="Unassembled WGS sequence"/>
</dbReference>
<sequence length="1020" mass="112186">MLNADLSGVGLRVYTVRQAAAGPLLCTKNLKHLTDPGHWIRKKGVHYNFEAIPPGMGAHCWAGTPVLPLLVLTFTWPIGIHCESDSSDQYPTFTHPNTLFEHLALHPDRHVGRVYVGARNHLFQLDKNLQVEVQADTGPVTDSQECLPPVTESTCPQARSTSNHNKLLLVDPYSVNLITCGSVNQGICQQRSLDSVNQILFSTERPVDTQYVAANHPNVSTVGVVVRTYQRPVLFVGRGYTSSHPPISTRNLAEGSIFSYEDTAKLAVAGRLSEAGKVYSLLQAVQLGRSGVGAGGQDVLLGVFSTQSPSSARPSEDSALCMFNLQDIDMRINSTRDLCYTQMGKEAGAEAAYIEYEVKSICANLPTNTLETYPCGSDHTPSPMASKISVEAETILDSPSARLTAVAVSVRAGHVITFLGTPKGIYIRCFWGQTVSPDLILDQAEQHLFIMTQNMLQKRPVAECWRHEDCHSCLLAHDPYCGWCVLQGRCMLQSECARGQQSGQWLWSFDMEQQCLSIQELSPANVSKDESHMISLFVPGLPVLETGESYTCFFQNSESPATVSSKGVSCRSPHPSRIPAVPPGQDFVKVVLALRFGNVTVTERDFSIFDCQAVKQLSGSVPCRGCVLSRWGCNWCVHDHMCTHKPTCEEGVIIYNQHFKLPTSPPPTSKALEIFTTTTTTDLTPAPTTEATTTSSMTTTQALSTTPLPLTTIPTLTTTPTLTTVPTTATPEATTLLITTPASTQASSAIHVMEDHTEEPTTTASPDLVPVTNADSHSGEMDQVMPLMIPQTEPNNVMSEETPAEDVSIPPTTDSNQFPLPTPFPMDETIDSDSIEFQTSGPPPPLNPPTESSKALVWPQDKEEAEEQKKQVENDTVTFQLGQSCQEMERWSIPHRHLPPLFSRTLTLSRTIIMTKMRAISLAMRGPIVKRKITLLAHNLHLYEDSELDYECVLVIEGQTVVVDAYVEMDDINPSNFDITCQLHEYEYSAHLEEYNAMVYVKRRGHFTSTALQIYMVSVQ</sequence>
<dbReference type="Gene3D" id="2.60.40.10">
    <property type="entry name" value="Immunoglobulins"/>
    <property type="match status" value="1"/>
</dbReference>
<evidence type="ECO:0000256" key="10">
    <source>
        <dbReference type="ARBA" id="ARBA00023180"/>
    </source>
</evidence>
<dbReference type="GO" id="GO:0050772">
    <property type="term" value="P:positive regulation of axonogenesis"/>
    <property type="evidence" value="ECO:0007669"/>
    <property type="project" value="TreeGrafter"/>
</dbReference>
<dbReference type="PANTHER" id="PTHR22625">
    <property type="entry name" value="PLEXIN"/>
    <property type="match status" value="1"/>
</dbReference>
<dbReference type="SUPFAM" id="SSF101912">
    <property type="entry name" value="Sema domain"/>
    <property type="match status" value="1"/>
</dbReference>
<organism evidence="14 15">
    <name type="scientific">Mugilogobius chulae</name>
    <name type="common">yellowstripe goby</name>
    <dbReference type="NCBI Taxonomy" id="88201"/>
    <lineage>
        <taxon>Eukaryota</taxon>
        <taxon>Metazoa</taxon>
        <taxon>Chordata</taxon>
        <taxon>Craniata</taxon>
        <taxon>Vertebrata</taxon>
        <taxon>Euteleostomi</taxon>
        <taxon>Actinopterygii</taxon>
        <taxon>Neopterygii</taxon>
        <taxon>Teleostei</taxon>
        <taxon>Neoteleostei</taxon>
        <taxon>Acanthomorphata</taxon>
        <taxon>Gobiaria</taxon>
        <taxon>Gobiiformes</taxon>
        <taxon>Gobioidei</taxon>
        <taxon>Gobiidae</taxon>
        <taxon>Gobionellinae</taxon>
        <taxon>Mugilogobius</taxon>
    </lineage>
</organism>
<protein>
    <recommendedName>
        <fullName evidence="13">Sema domain-containing protein</fullName>
    </recommendedName>
</protein>
<evidence type="ECO:0000256" key="2">
    <source>
        <dbReference type="ARBA" id="ARBA00022475"/>
    </source>
</evidence>
<dbReference type="GO" id="GO:0007411">
    <property type="term" value="P:axon guidance"/>
    <property type="evidence" value="ECO:0007669"/>
    <property type="project" value="UniProtKB-ARBA"/>
</dbReference>
<evidence type="ECO:0000313" key="15">
    <source>
        <dbReference type="Proteomes" id="UP001460270"/>
    </source>
</evidence>
<dbReference type="GO" id="GO:0017154">
    <property type="term" value="F:semaphorin receptor activity"/>
    <property type="evidence" value="ECO:0007669"/>
    <property type="project" value="InterPro"/>
</dbReference>
<evidence type="ECO:0000256" key="3">
    <source>
        <dbReference type="ARBA" id="ARBA00022553"/>
    </source>
</evidence>
<reference evidence="15" key="1">
    <citation type="submission" date="2024-04" db="EMBL/GenBank/DDBJ databases">
        <title>Salinicola lusitanus LLJ914,a marine bacterium isolated from the Okinawa Trough.</title>
        <authorList>
            <person name="Li J."/>
        </authorList>
    </citation>
    <scope>NUCLEOTIDE SEQUENCE [LARGE SCALE GENOMIC DNA]</scope>
</reference>
<dbReference type="InterPro" id="IPR016201">
    <property type="entry name" value="PSI"/>
</dbReference>
<dbReference type="Pfam" id="PF24479">
    <property type="entry name" value="PSI_PlexinA-B"/>
    <property type="match status" value="1"/>
</dbReference>
<keyword evidence="15" id="KW-1185">Reference proteome</keyword>
<evidence type="ECO:0000256" key="5">
    <source>
        <dbReference type="ARBA" id="ARBA00022729"/>
    </source>
</evidence>
<dbReference type="GO" id="GO:0048675">
    <property type="term" value="P:axon extension"/>
    <property type="evidence" value="ECO:0007669"/>
    <property type="project" value="TreeGrafter"/>
</dbReference>
<feature type="region of interest" description="Disordered" evidence="12">
    <location>
        <begin position="794"/>
        <end position="872"/>
    </location>
</feature>
<name>A0AAW0PDX7_9GOBI</name>
<evidence type="ECO:0000256" key="7">
    <source>
        <dbReference type="ARBA" id="ARBA00022989"/>
    </source>
</evidence>
<evidence type="ECO:0000313" key="14">
    <source>
        <dbReference type="EMBL" id="KAK7916124.1"/>
    </source>
</evidence>
<dbReference type="GO" id="GO:0008360">
    <property type="term" value="P:regulation of cell shape"/>
    <property type="evidence" value="ECO:0007669"/>
    <property type="project" value="TreeGrafter"/>
</dbReference>
<dbReference type="Pfam" id="PF17960">
    <property type="entry name" value="TIG_plexin"/>
    <property type="match status" value="1"/>
</dbReference>
<keyword evidence="7" id="KW-1133">Transmembrane helix</keyword>
<dbReference type="PANTHER" id="PTHR22625:SF36">
    <property type="entry name" value="PLEXIN-B1"/>
    <property type="match status" value="1"/>
</dbReference>
<feature type="compositionally biased region" description="Polar residues" evidence="12">
    <location>
        <begin position="810"/>
        <end position="819"/>
    </location>
</feature>
<dbReference type="AlphaFoldDB" id="A0AAW0PDX7"/>
<dbReference type="InterPro" id="IPR041362">
    <property type="entry name" value="TIG2_plexin"/>
</dbReference>